<dbReference type="EMBL" id="FWFD01000007">
    <property type="protein sequence ID" value="SLM84982.1"/>
    <property type="molecule type" value="Genomic_DNA"/>
</dbReference>
<dbReference type="Proteomes" id="UP000195918">
    <property type="component" value="Unassembled WGS sequence"/>
</dbReference>
<evidence type="ECO:0000256" key="1">
    <source>
        <dbReference type="SAM" id="Phobius"/>
    </source>
</evidence>
<accession>A0A1X6WL62</accession>
<keyword evidence="3" id="KW-1185">Reference proteome</keyword>
<dbReference type="OrthoDB" id="2199842at2"/>
<feature type="transmembrane region" description="Helical" evidence="1">
    <location>
        <begin position="150"/>
        <end position="169"/>
    </location>
</feature>
<dbReference type="AlphaFoldDB" id="A0A1X6WL62"/>
<proteinExistence type="predicted"/>
<name>A0A1X6WL62_9ENTE</name>
<sequence length="380" mass="44104">MLWLEFKKLLEQRIIIVFILLCLAFNLLMIISSSFDQSYLKEVTEFKHEQGQLISPTSIETAEKLPFSKNQQRLVNELSEVEDIFSQLSYQELEEQVIDHYQVTGKMTQNLGNKYQRLEPVIKKLSQEKAALDIAAAGDTMNYFTYIRNILFRMILLESIIFAVLIGLYSSASEKLTKTEALVFTSKWGRKIQFSKFLSGLGLVLLFYLLNTFVVLFSFQMTESLADLWQSSVSTQFHVNIYMPDILELPFITWIPLTLWGYMMTSAILGVFIIIFVYSSQFLVGLYFNHFFKGFIFTIFLIALHKLVRIYAFRLGWWSIFTGVNFSPIAIVENQSYWFTEMGIFSIIPLQETVVVVSSCLILVLFILPVSRLYSRKEVK</sequence>
<dbReference type="RefSeq" id="WP_086950625.1">
    <property type="nucleotide sequence ID" value="NZ_FWFD01000007.1"/>
</dbReference>
<feature type="transmembrane region" description="Helical" evidence="1">
    <location>
        <begin position="344"/>
        <end position="368"/>
    </location>
</feature>
<evidence type="ECO:0000313" key="2">
    <source>
        <dbReference type="EMBL" id="SLM84982.1"/>
    </source>
</evidence>
<keyword evidence="1" id="KW-1133">Transmembrane helix</keyword>
<feature type="transmembrane region" description="Helical" evidence="1">
    <location>
        <begin position="197"/>
        <end position="219"/>
    </location>
</feature>
<keyword evidence="1" id="KW-0812">Transmembrane</keyword>
<keyword evidence="1" id="KW-0472">Membrane</keyword>
<feature type="transmembrane region" description="Helical" evidence="1">
    <location>
        <begin position="251"/>
        <end position="278"/>
    </location>
</feature>
<evidence type="ECO:0000313" key="3">
    <source>
        <dbReference type="Proteomes" id="UP000195918"/>
    </source>
</evidence>
<organism evidence="2 3">
    <name type="scientific">Vagococcus fluvialis bH819</name>
    <dbReference type="NCBI Taxonomy" id="1255619"/>
    <lineage>
        <taxon>Bacteria</taxon>
        <taxon>Bacillati</taxon>
        <taxon>Bacillota</taxon>
        <taxon>Bacilli</taxon>
        <taxon>Lactobacillales</taxon>
        <taxon>Enterococcaceae</taxon>
        <taxon>Vagococcus</taxon>
    </lineage>
</organism>
<feature type="transmembrane region" description="Helical" evidence="1">
    <location>
        <begin position="311"/>
        <end position="332"/>
    </location>
</feature>
<gene>
    <name evidence="2" type="ORF">FM121_02725</name>
</gene>
<reference evidence="3" key="1">
    <citation type="submission" date="2017-02" db="EMBL/GenBank/DDBJ databases">
        <authorList>
            <person name="Dridi B."/>
        </authorList>
    </citation>
    <scope>NUCLEOTIDE SEQUENCE [LARGE SCALE GENOMIC DNA]</scope>
    <source>
        <strain evidence="3">bH819</strain>
    </source>
</reference>
<protein>
    <submittedName>
        <fullName evidence="2">Uncharacterized protein</fullName>
    </submittedName>
</protein>
<feature type="transmembrane region" description="Helical" evidence="1">
    <location>
        <begin position="12"/>
        <end position="31"/>
    </location>
</feature>